<evidence type="ECO:0000313" key="4">
    <source>
        <dbReference type="Proteomes" id="UP000255367"/>
    </source>
</evidence>
<name>A0A380NF23_9FIRM</name>
<dbReference type="EC" id="2.4.1.-" evidence="3"/>
<dbReference type="Gene3D" id="3.90.550.10">
    <property type="entry name" value="Spore Coat Polysaccharide Biosynthesis Protein SpsA, Chain A"/>
    <property type="match status" value="1"/>
</dbReference>
<evidence type="ECO:0000313" key="3">
    <source>
        <dbReference type="EMBL" id="SUP39459.1"/>
    </source>
</evidence>
<dbReference type="RefSeq" id="WP_115309352.1">
    <property type="nucleotide sequence ID" value="NZ_UHIO01000001.1"/>
</dbReference>
<reference evidence="3 4" key="1">
    <citation type="submission" date="2018-06" db="EMBL/GenBank/DDBJ databases">
        <authorList>
            <consortium name="Pathogen Informatics"/>
            <person name="Doyle S."/>
        </authorList>
    </citation>
    <scope>NUCLEOTIDE SEQUENCE [LARGE SCALE GENOMIC DNA]</scope>
    <source>
        <strain evidence="3 4">NCTC12020</strain>
    </source>
</reference>
<proteinExistence type="predicted"/>
<dbReference type="InterPro" id="IPR001173">
    <property type="entry name" value="Glyco_trans_2-like"/>
</dbReference>
<protein>
    <submittedName>
        <fullName evidence="3">SPBc2 prophage-derived glycosyltransferase SunS</fullName>
        <ecNumber evidence="3">2.4.1.-</ecNumber>
    </submittedName>
</protein>
<evidence type="ECO:0000256" key="1">
    <source>
        <dbReference type="SAM" id="Phobius"/>
    </source>
</evidence>
<dbReference type="PANTHER" id="PTHR43630">
    <property type="entry name" value="POLY-BETA-1,6-N-ACETYL-D-GLUCOSAMINE SYNTHASE"/>
    <property type="match status" value="1"/>
</dbReference>
<gene>
    <name evidence="3" type="primary">sunS</name>
    <name evidence="3" type="ORF">NCTC12020_00058</name>
</gene>
<dbReference type="Pfam" id="PF00535">
    <property type="entry name" value="Glycos_transf_2"/>
    <property type="match status" value="1"/>
</dbReference>
<keyword evidence="3" id="KW-0808">Transferase</keyword>
<dbReference type="PANTHER" id="PTHR43630:SF2">
    <property type="entry name" value="GLYCOSYLTRANSFERASE"/>
    <property type="match status" value="1"/>
</dbReference>
<dbReference type="Proteomes" id="UP000255367">
    <property type="component" value="Unassembled WGS sequence"/>
</dbReference>
<dbReference type="SUPFAM" id="SSF53448">
    <property type="entry name" value="Nucleotide-diphospho-sugar transferases"/>
    <property type="match status" value="1"/>
</dbReference>
<dbReference type="EMBL" id="UHIO01000001">
    <property type="protein sequence ID" value="SUP39459.1"/>
    <property type="molecule type" value="Genomic_DNA"/>
</dbReference>
<keyword evidence="1" id="KW-0472">Membrane</keyword>
<sequence>MLTVVILAKNEELNIVEAIESAKKVSSKVLVIDSGSEDSTVLLAESVGAKVISREWDNNFAAQRNFALEHVDTKWIFYLDADERINDELAKSIKKLVREDKDALYEIERRNSAFGREFKYGVLSSDTVKRLFPTQKAIWQGKVHESVVTDLPTIMIDGYIQHYTYRDFDQYISKMNTYSSIWARDSHKKVSLLKDTIFRPAFAFFKMYILKLGFLEGWLGFILAVNYSVYTLNKYAKLKMK</sequence>
<keyword evidence="1" id="KW-0812">Transmembrane</keyword>
<feature type="domain" description="Glycosyltransferase 2-like" evidence="2">
    <location>
        <begin position="3"/>
        <end position="118"/>
    </location>
</feature>
<dbReference type="CDD" id="cd02511">
    <property type="entry name" value="Beta4Glucosyltransferase"/>
    <property type="match status" value="1"/>
</dbReference>
<dbReference type="OrthoDB" id="9815923at2"/>
<keyword evidence="4" id="KW-1185">Reference proteome</keyword>
<organism evidence="3 4">
    <name type="scientific">Veillonella criceti</name>
    <dbReference type="NCBI Taxonomy" id="103891"/>
    <lineage>
        <taxon>Bacteria</taxon>
        <taxon>Bacillati</taxon>
        <taxon>Bacillota</taxon>
        <taxon>Negativicutes</taxon>
        <taxon>Veillonellales</taxon>
        <taxon>Veillonellaceae</taxon>
        <taxon>Veillonella</taxon>
    </lineage>
</organism>
<dbReference type="InterPro" id="IPR029044">
    <property type="entry name" value="Nucleotide-diphossugar_trans"/>
</dbReference>
<evidence type="ECO:0000259" key="2">
    <source>
        <dbReference type="Pfam" id="PF00535"/>
    </source>
</evidence>
<dbReference type="AlphaFoldDB" id="A0A380NF23"/>
<keyword evidence="3" id="KW-0328">Glycosyltransferase</keyword>
<dbReference type="GO" id="GO:0016757">
    <property type="term" value="F:glycosyltransferase activity"/>
    <property type="evidence" value="ECO:0007669"/>
    <property type="project" value="UniProtKB-KW"/>
</dbReference>
<keyword evidence="1" id="KW-1133">Transmembrane helix</keyword>
<feature type="transmembrane region" description="Helical" evidence="1">
    <location>
        <begin position="208"/>
        <end position="230"/>
    </location>
</feature>
<accession>A0A380NF23</accession>